<gene>
    <name evidence="1" type="ORF">L596_030901</name>
</gene>
<name>A0A4U5MHR0_STECR</name>
<evidence type="ECO:0000313" key="2">
    <source>
        <dbReference type="Proteomes" id="UP000298663"/>
    </source>
</evidence>
<dbReference type="STRING" id="34508.A0A4U5MHR0"/>
<sequence length="354" mass="40368">MANIDAFKGDFFAIEVAKFNLIPITVTLPLELKKLKPGFAGHDFNDKIAELKHKDDFMFPKISVDLRQAPAPSHKMKHFLSFTGAFKHSDQLAECVTKYRSSLYKEQELTKEPDAVVGAMMDVPPEMRGYLVGKPDGILMRMLSTMSDTLIHFPSISAMFSAHAYEMPKISTNYYFSGKVANVITAFKIFQEALPISLKFNVEEYELIDKVRTINQKSDGRLLNHYDDDWNLHIVIDKNPFGGEQIYEHDHKRYTGVITTSMANFSRMYGYRRAIMKKDYKGPRIAAKHTFNYEGSKALRKVITMNTKYGFVYSVKPEAATGSPVYAVYPLPQNNGIPMMPPAVQRRRHNTSHN</sequence>
<proteinExistence type="predicted"/>
<protein>
    <submittedName>
        <fullName evidence="1">Uncharacterized protein</fullName>
    </submittedName>
</protein>
<dbReference type="Proteomes" id="UP000298663">
    <property type="component" value="Unassembled WGS sequence"/>
</dbReference>
<comment type="caution">
    <text evidence="1">The sequence shown here is derived from an EMBL/GenBank/DDBJ whole genome shotgun (WGS) entry which is preliminary data.</text>
</comment>
<organism evidence="1 2">
    <name type="scientific">Steinernema carpocapsae</name>
    <name type="common">Entomopathogenic nematode</name>
    <dbReference type="NCBI Taxonomy" id="34508"/>
    <lineage>
        <taxon>Eukaryota</taxon>
        <taxon>Metazoa</taxon>
        <taxon>Ecdysozoa</taxon>
        <taxon>Nematoda</taxon>
        <taxon>Chromadorea</taxon>
        <taxon>Rhabditida</taxon>
        <taxon>Tylenchina</taxon>
        <taxon>Panagrolaimomorpha</taxon>
        <taxon>Strongyloidoidea</taxon>
        <taxon>Steinernematidae</taxon>
        <taxon>Steinernema</taxon>
    </lineage>
</organism>
<keyword evidence="2" id="KW-1185">Reference proteome</keyword>
<evidence type="ECO:0000313" key="1">
    <source>
        <dbReference type="EMBL" id="TKR68652.1"/>
    </source>
</evidence>
<dbReference type="EMBL" id="AZBU02000008">
    <property type="protein sequence ID" value="TKR68652.1"/>
    <property type="molecule type" value="Genomic_DNA"/>
</dbReference>
<reference evidence="1 2" key="2">
    <citation type="journal article" date="2019" name="G3 (Bethesda)">
        <title>Hybrid Assembly of the Genome of the Entomopathogenic Nematode Steinernema carpocapsae Identifies the X-Chromosome.</title>
        <authorList>
            <person name="Serra L."/>
            <person name="Macchietto M."/>
            <person name="Macias-Munoz A."/>
            <person name="McGill C.J."/>
            <person name="Rodriguez I.M."/>
            <person name="Rodriguez B."/>
            <person name="Murad R."/>
            <person name="Mortazavi A."/>
        </authorList>
    </citation>
    <scope>NUCLEOTIDE SEQUENCE [LARGE SCALE GENOMIC DNA]</scope>
    <source>
        <strain evidence="1 2">ALL</strain>
    </source>
</reference>
<reference evidence="1 2" key="1">
    <citation type="journal article" date="2015" name="Genome Biol.">
        <title>Comparative genomics of Steinernema reveals deeply conserved gene regulatory networks.</title>
        <authorList>
            <person name="Dillman A.R."/>
            <person name="Macchietto M."/>
            <person name="Porter C.F."/>
            <person name="Rogers A."/>
            <person name="Williams B."/>
            <person name="Antoshechkin I."/>
            <person name="Lee M.M."/>
            <person name="Goodwin Z."/>
            <person name="Lu X."/>
            <person name="Lewis E.E."/>
            <person name="Goodrich-Blair H."/>
            <person name="Stock S.P."/>
            <person name="Adams B.J."/>
            <person name="Sternberg P.W."/>
            <person name="Mortazavi A."/>
        </authorList>
    </citation>
    <scope>NUCLEOTIDE SEQUENCE [LARGE SCALE GENOMIC DNA]</scope>
    <source>
        <strain evidence="1 2">ALL</strain>
    </source>
</reference>
<dbReference type="Gene3D" id="3.30.310.270">
    <property type="match status" value="1"/>
</dbReference>
<dbReference type="AlphaFoldDB" id="A0A4U5MHR0"/>
<dbReference type="OrthoDB" id="271862at2759"/>
<accession>A0A4U5MHR0</accession>